<dbReference type="OrthoDB" id="9803818at2"/>
<evidence type="ECO:0000256" key="5">
    <source>
        <dbReference type="ARBA" id="ARBA00022840"/>
    </source>
</evidence>
<dbReference type="NCBIfam" id="TIGR00552">
    <property type="entry name" value="nadE"/>
    <property type="match status" value="1"/>
</dbReference>
<dbReference type="InterPro" id="IPR014729">
    <property type="entry name" value="Rossmann-like_a/b/a_fold"/>
</dbReference>
<dbReference type="RefSeq" id="WP_094254801.1">
    <property type="nucleotide sequence ID" value="NZ_NNCE01000005.1"/>
</dbReference>
<dbReference type="PANTHER" id="PTHR23090:SF9">
    <property type="entry name" value="GLUTAMINE-DEPENDENT NAD(+) SYNTHETASE"/>
    <property type="match status" value="1"/>
</dbReference>
<evidence type="ECO:0000256" key="3">
    <source>
        <dbReference type="ARBA" id="ARBA00022723"/>
    </source>
</evidence>
<name>A0A4R6IDV9_9MOLU</name>
<dbReference type="GO" id="GO:0004359">
    <property type="term" value="F:glutaminase activity"/>
    <property type="evidence" value="ECO:0007669"/>
    <property type="project" value="InterPro"/>
</dbReference>
<comment type="function">
    <text evidence="8">Catalyzes the ATP-dependent amidation of deamido-NAD to form NAD. Uses ammonia as a nitrogen source.</text>
</comment>
<evidence type="ECO:0000256" key="9">
    <source>
        <dbReference type="RuleBase" id="RU003811"/>
    </source>
</evidence>
<evidence type="ECO:0000256" key="1">
    <source>
        <dbReference type="ARBA" id="ARBA00005859"/>
    </source>
</evidence>
<evidence type="ECO:0000259" key="11">
    <source>
        <dbReference type="Pfam" id="PF02540"/>
    </source>
</evidence>
<feature type="binding site" evidence="8">
    <location>
        <position position="141"/>
    </location>
    <ligand>
        <name>ATP</name>
        <dbReference type="ChEBI" id="CHEBI:30616"/>
    </ligand>
</feature>
<evidence type="ECO:0000313" key="12">
    <source>
        <dbReference type="EMBL" id="TDO19841.1"/>
    </source>
</evidence>
<feature type="binding site" description="in other chain" evidence="8">
    <location>
        <position position="154"/>
    </location>
    <ligand>
        <name>deamido-NAD(+)</name>
        <dbReference type="ChEBI" id="CHEBI:58437"/>
        <note>ligand shared between two neighboring subunits</note>
    </ligand>
</feature>
<dbReference type="EC" id="6.3.1.5" evidence="8 10"/>
<evidence type="ECO:0000256" key="2">
    <source>
        <dbReference type="ARBA" id="ARBA00022598"/>
    </source>
</evidence>
<dbReference type="AlphaFoldDB" id="A0A4R6IDV9"/>
<dbReference type="Gene3D" id="3.40.50.620">
    <property type="entry name" value="HUPs"/>
    <property type="match status" value="1"/>
</dbReference>
<protein>
    <recommendedName>
        <fullName evidence="8 10">NH(3)-dependent NAD(+) synthetase</fullName>
        <ecNumber evidence="8 10">6.3.1.5</ecNumber>
    </recommendedName>
</protein>
<organism evidence="12 13">
    <name type="scientific">Mycoplasma testudineum</name>
    <dbReference type="NCBI Taxonomy" id="244584"/>
    <lineage>
        <taxon>Bacteria</taxon>
        <taxon>Bacillati</taxon>
        <taxon>Mycoplasmatota</taxon>
        <taxon>Mollicutes</taxon>
        <taxon>Mycoplasmataceae</taxon>
        <taxon>Mycoplasma</taxon>
    </lineage>
</organism>
<keyword evidence="4 8" id="KW-0547">Nucleotide-binding</keyword>
<keyword evidence="7 8" id="KW-0520">NAD</keyword>
<feature type="binding site" evidence="8">
    <location>
        <position position="146"/>
    </location>
    <ligand>
        <name>Mg(2+)</name>
        <dbReference type="ChEBI" id="CHEBI:18420"/>
    </ligand>
</feature>
<dbReference type="GO" id="GO:0003952">
    <property type="term" value="F:NAD+ synthase (glutamine-hydrolyzing) activity"/>
    <property type="evidence" value="ECO:0007669"/>
    <property type="project" value="InterPro"/>
</dbReference>
<dbReference type="GO" id="GO:0046872">
    <property type="term" value="F:metal ion binding"/>
    <property type="evidence" value="ECO:0007669"/>
    <property type="project" value="UniProtKB-KW"/>
</dbReference>
<evidence type="ECO:0000256" key="8">
    <source>
        <dbReference type="HAMAP-Rule" id="MF_00193"/>
    </source>
</evidence>
<reference evidence="12 13" key="1">
    <citation type="submission" date="2019-03" db="EMBL/GenBank/DDBJ databases">
        <title>Genomic Encyclopedia of Archaeal and Bacterial Type Strains, Phase II (KMG-II): from individual species to whole genera.</title>
        <authorList>
            <person name="Goeker M."/>
        </authorList>
    </citation>
    <scope>NUCLEOTIDE SEQUENCE [LARGE SCALE GENOMIC DNA]</scope>
    <source>
        <strain evidence="12 13">ATCC 700618</strain>
    </source>
</reference>
<feature type="domain" description="NAD/GMP synthase" evidence="11">
    <location>
        <begin position="21"/>
        <end position="240"/>
    </location>
</feature>
<keyword evidence="13" id="KW-1185">Reference proteome</keyword>
<dbReference type="Proteomes" id="UP000295518">
    <property type="component" value="Unassembled WGS sequence"/>
</dbReference>
<sequence length="259" mass="29469">MIFDKIEPILTLNELIEYGEYVETWLKDQVKQSNKKGVIVGLSGGIDSALVAAISNKVFGKNCHTISMMINPRLEDEKDINELVKQLNLNHEYINLLDSFETIEKKLNLSNKLAIANIKPRLRMLTLYAKAQELDLLVLGTDNLDEAYLGYFTKYGDGAADLLPIVRLTKSEVRQLSKYYGVTDSIINKAPSAGLWENQTDEDEMGISYNQVDDFLRNNSIDATAKERINHLHKISEHKRIPIPKPNHLPEFILKLRSK</sequence>
<proteinExistence type="inferred from homology"/>
<gene>
    <name evidence="8" type="primary">nadE</name>
    <name evidence="12" type="ORF">EI74_0646</name>
</gene>
<feature type="binding site" evidence="8">
    <location>
        <begin position="41"/>
        <end position="48"/>
    </location>
    <ligand>
        <name>ATP</name>
        <dbReference type="ChEBI" id="CHEBI:30616"/>
    </ligand>
</feature>
<feature type="binding site" evidence="8">
    <location>
        <position position="161"/>
    </location>
    <ligand>
        <name>deamido-NAD(+)</name>
        <dbReference type="ChEBI" id="CHEBI:58437"/>
        <note>ligand shared between two neighboring subunits</note>
    </ligand>
</feature>
<comment type="catalytic activity">
    <reaction evidence="8 10">
        <text>deamido-NAD(+) + NH4(+) + ATP = AMP + diphosphate + NAD(+) + H(+)</text>
        <dbReference type="Rhea" id="RHEA:21188"/>
        <dbReference type="ChEBI" id="CHEBI:15378"/>
        <dbReference type="ChEBI" id="CHEBI:28938"/>
        <dbReference type="ChEBI" id="CHEBI:30616"/>
        <dbReference type="ChEBI" id="CHEBI:33019"/>
        <dbReference type="ChEBI" id="CHEBI:57540"/>
        <dbReference type="ChEBI" id="CHEBI:58437"/>
        <dbReference type="ChEBI" id="CHEBI:456215"/>
        <dbReference type="EC" id="6.3.1.5"/>
    </reaction>
</comment>
<comment type="caution">
    <text evidence="12">The sequence shown here is derived from an EMBL/GenBank/DDBJ whole genome shotgun (WGS) entry which is preliminary data.</text>
</comment>
<feature type="binding site" description="in other chain" evidence="8">
    <location>
        <begin position="238"/>
        <end position="239"/>
    </location>
    <ligand>
        <name>deamido-NAD(+)</name>
        <dbReference type="ChEBI" id="CHEBI:58437"/>
        <note>ligand shared between two neighboring subunits</note>
    </ligand>
</feature>
<keyword evidence="2 8" id="KW-0436">Ligase</keyword>
<dbReference type="InterPro" id="IPR003694">
    <property type="entry name" value="NAD_synthase"/>
</dbReference>
<feature type="binding site" evidence="8">
    <location>
        <position position="170"/>
    </location>
    <ligand>
        <name>ATP</name>
        <dbReference type="ChEBI" id="CHEBI:30616"/>
    </ligand>
</feature>
<dbReference type="EMBL" id="SNWN01000013">
    <property type="protein sequence ID" value="TDO19841.1"/>
    <property type="molecule type" value="Genomic_DNA"/>
</dbReference>
<evidence type="ECO:0000256" key="6">
    <source>
        <dbReference type="ARBA" id="ARBA00022842"/>
    </source>
</evidence>
<dbReference type="InterPro" id="IPR022310">
    <property type="entry name" value="NAD/GMP_synthase"/>
</dbReference>
<keyword evidence="5 8" id="KW-0067">ATP-binding</keyword>
<dbReference type="GO" id="GO:0008795">
    <property type="term" value="F:NAD+ synthase activity"/>
    <property type="evidence" value="ECO:0007669"/>
    <property type="project" value="UniProtKB-UniRule"/>
</dbReference>
<feature type="binding site" description="in other chain" evidence="8">
    <location>
        <position position="121"/>
    </location>
    <ligand>
        <name>deamido-NAD(+)</name>
        <dbReference type="ChEBI" id="CHEBI:58437"/>
        <note>ligand shared between two neighboring subunits</note>
    </ligand>
</feature>
<evidence type="ECO:0000256" key="4">
    <source>
        <dbReference type="ARBA" id="ARBA00022741"/>
    </source>
</evidence>
<dbReference type="GO" id="GO:0005524">
    <property type="term" value="F:ATP binding"/>
    <property type="evidence" value="ECO:0007669"/>
    <property type="project" value="UniProtKB-UniRule"/>
</dbReference>
<dbReference type="UniPathway" id="UPA00253">
    <property type="reaction ID" value="UER00333"/>
</dbReference>
<dbReference type="GO" id="GO:0009435">
    <property type="term" value="P:NAD+ biosynthetic process"/>
    <property type="evidence" value="ECO:0007669"/>
    <property type="project" value="UniProtKB-UniRule"/>
</dbReference>
<dbReference type="InterPro" id="IPR022926">
    <property type="entry name" value="NH(3)-dep_NAD(+)_synth"/>
</dbReference>
<comment type="subunit">
    <text evidence="8">Homodimer.</text>
</comment>
<feature type="binding site" evidence="8">
    <location>
        <position position="47"/>
    </location>
    <ligand>
        <name>Mg(2+)</name>
        <dbReference type="ChEBI" id="CHEBI:18420"/>
    </ligand>
</feature>
<feature type="binding site" evidence="8">
    <location>
        <position position="192"/>
    </location>
    <ligand>
        <name>ATP</name>
        <dbReference type="ChEBI" id="CHEBI:30616"/>
    </ligand>
</feature>
<keyword evidence="3 8" id="KW-0479">Metal-binding</keyword>
<comment type="pathway">
    <text evidence="8">Cofactor biosynthesis; NAD(+) biosynthesis; NAD(+) from deamido-NAD(+) (ammonia route): step 1/1.</text>
</comment>
<evidence type="ECO:0000256" key="10">
    <source>
        <dbReference type="RuleBase" id="RU003812"/>
    </source>
</evidence>
<dbReference type="PANTHER" id="PTHR23090">
    <property type="entry name" value="NH 3 /GLUTAMINE-DEPENDENT NAD + SYNTHETASE"/>
    <property type="match status" value="1"/>
</dbReference>
<dbReference type="SUPFAM" id="SSF52402">
    <property type="entry name" value="Adenine nucleotide alpha hydrolases-like"/>
    <property type="match status" value="1"/>
</dbReference>
<evidence type="ECO:0000313" key="13">
    <source>
        <dbReference type="Proteomes" id="UP000295518"/>
    </source>
</evidence>
<evidence type="ECO:0000256" key="7">
    <source>
        <dbReference type="ARBA" id="ARBA00023027"/>
    </source>
</evidence>
<dbReference type="Pfam" id="PF02540">
    <property type="entry name" value="NAD_synthase"/>
    <property type="match status" value="1"/>
</dbReference>
<dbReference type="HAMAP" id="MF_00193">
    <property type="entry name" value="NadE_ammonia_dep"/>
    <property type="match status" value="1"/>
</dbReference>
<dbReference type="GO" id="GO:0005737">
    <property type="term" value="C:cytoplasm"/>
    <property type="evidence" value="ECO:0007669"/>
    <property type="project" value="InterPro"/>
</dbReference>
<comment type="similarity">
    <text evidence="1 8 9">Belongs to the NAD synthetase family.</text>
</comment>
<keyword evidence="6 8" id="KW-0460">Magnesium</keyword>
<dbReference type="CDD" id="cd00553">
    <property type="entry name" value="NAD_synthase"/>
    <property type="match status" value="1"/>
</dbReference>
<accession>A0A4R6IDV9</accession>